<dbReference type="AlphaFoldDB" id="A0A1I4QPE0"/>
<accession>A0A1I4QPE0</accession>
<dbReference type="GO" id="GO:0031564">
    <property type="term" value="P:transcription antitermination"/>
    <property type="evidence" value="ECO:0007669"/>
    <property type="project" value="UniProtKB-KW"/>
</dbReference>
<organism evidence="5 6">
    <name type="scientific">Marinobacter zhejiangensis</name>
    <dbReference type="NCBI Taxonomy" id="488535"/>
    <lineage>
        <taxon>Bacteria</taxon>
        <taxon>Pseudomonadati</taxon>
        <taxon>Pseudomonadota</taxon>
        <taxon>Gammaproteobacteria</taxon>
        <taxon>Pseudomonadales</taxon>
        <taxon>Marinobacteraceae</taxon>
        <taxon>Marinobacter</taxon>
    </lineage>
</organism>
<sequence length="159" mass="17627">MTWYALQHKPAQGNRAVENLQNQGVTCFYPNIMVERVSSGRRVKKLEPLFPGYVFVNIEKADPAWAKLRSTRGVLRVVSFANKPAAIQDGVITYLKETLHAVSERGGIKPGQVVELGNGAFKGIDAIFQAYDGEERAIVLITFMQKQQNLTVPLSAIKP</sequence>
<evidence type="ECO:0000256" key="3">
    <source>
        <dbReference type="ARBA" id="ARBA00023163"/>
    </source>
</evidence>
<dbReference type="PANTHER" id="PTHR30265:SF7">
    <property type="entry name" value="TRANSCRIPTION ANTITERMINATION PROTEIN RFAH"/>
    <property type="match status" value="1"/>
</dbReference>
<evidence type="ECO:0000313" key="5">
    <source>
        <dbReference type="EMBL" id="SFM41914.1"/>
    </source>
</evidence>
<dbReference type="GO" id="GO:0006354">
    <property type="term" value="P:DNA-templated transcription elongation"/>
    <property type="evidence" value="ECO:0007669"/>
    <property type="project" value="InterPro"/>
</dbReference>
<name>A0A1I4QPE0_9GAMM</name>
<evidence type="ECO:0000256" key="2">
    <source>
        <dbReference type="ARBA" id="ARBA00023015"/>
    </source>
</evidence>
<dbReference type="Gene3D" id="3.30.70.940">
    <property type="entry name" value="NusG, N-terminal domain"/>
    <property type="match status" value="1"/>
</dbReference>
<keyword evidence="2" id="KW-0805">Transcription regulation</keyword>
<dbReference type="InterPro" id="IPR043425">
    <property type="entry name" value="NusG-like"/>
</dbReference>
<dbReference type="STRING" id="488535.SAMN04487963_2502"/>
<dbReference type="EMBL" id="FOUE01000003">
    <property type="protein sequence ID" value="SFM41914.1"/>
    <property type="molecule type" value="Genomic_DNA"/>
</dbReference>
<dbReference type="PANTHER" id="PTHR30265">
    <property type="entry name" value="RHO-INTERACTING TRANSCRIPTION TERMINATION FACTOR NUSG"/>
    <property type="match status" value="1"/>
</dbReference>
<evidence type="ECO:0000313" key="6">
    <source>
        <dbReference type="Proteomes" id="UP000198519"/>
    </source>
</evidence>
<dbReference type="SMART" id="SM00738">
    <property type="entry name" value="NGN"/>
    <property type="match status" value="1"/>
</dbReference>
<dbReference type="NCBIfam" id="TIGR01955">
    <property type="entry name" value="RfaH"/>
    <property type="match status" value="1"/>
</dbReference>
<dbReference type="GO" id="GO:0005829">
    <property type="term" value="C:cytosol"/>
    <property type="evidence" value="ECO:0007669"/>
    <property type="project" value="TreeGrafter"/>
</dbReference>
<keyword evidence="6" id="KW-1185">Reference proteome</keyword>
<evidence type="ECO:0000259" key="4">
    <source>
        <dbReference type="SMART" id="SM00738"/>
    </source>
</evidence>
<dbReference type="InterPro" id="IPR010215">
    <property type="entry name" value="Transcription_antiterm_RfaH"/>
</dbReference>
<dbReference type="RefSeq" id="WP_092023005.1">
    <property type="nucleotide sequence ID" value="NZ_FOUE01000003.1"/>
</dbReference>
<dbReference type="InterPro" id="IPR036735">
    <property type="entry name" value="NGN_dom_sf"/>
</dbReference>
<dbReference type="SUPFAM" id="SSF82679">
    <property type="entry name" value="N-utilization substance G protein NusG, N-terminal domain"/>
    <property type="match status" value="1"/>
</dbReference>
<dbReference type="OrthoDB" id="9790639at2"/>
<protein>
    <submittedName>
        <fullName evidence="5">Transcriptional antiterminator RfaH</fullName>
    </submittedName>
</protein>
<proteinExistence type="predicted"/>
<dbReference type="Pfam" id="PF02357">
    <property type="entry name" value="NusG"/>
    <property type="match status" value="1"/>
</dbReference>
<keyword evidence="1" id="KW-0889">Transcription antitermination</keyword>
<feature type="domain" description="NusG-like N-terminal" evidence="4">
    <location>
        <begin position="1"/>
        <end position="99"/>
    </location>
</feature>
<gene>
    <name evidence="5" type="ORF">SAMN04487963_2502</name>
</gene>
<dbReference type="InterPro" id="IPR006645">
    <property type="entry name" value="NGN-like_dom"/>
</dbReference>
<evidence type="ECO:0000256" key="1">
    <source>
        <dbReference type="ARBA" id="ARBA00022814"/>
    </source>
</evidence>
<keyword evidence="3" id="KW-0804">Transcription</keyword>
<dbReference type="CDD" id="cd09892">
    <property type="entry name" value="NGN_SP_RfaH"/>
    <property type="match status" value="1"/>
</dbReference>
<dbReference type="Proteomes" id="UP000198519">
    <property type="component" value="Unassembled WGS sequence"/>
</dbReference>
<dbReference type="NCBIfam" id="NF006534">
    <property type="entry name" value="PRK09014.1"/>
    <property type="match status" value="1"/>
</dbReference>
<reference evidence="6" key="1">
    <citation type="submission" date="2016-10" db="EMBL/GenBank/DDBJ databases">
        <authorList>
            <person name="Varghese N."/>
            <person name="Submissions S."/>
        </authorList>
    </citation>
    <scope>NUCLEOTIDE SEQUENCE [LARGE SCALE GENOMIC DNA]</scope>
    <source>
        <strain evidence="6">CGMCC 1.7061</strain>
    </source>
</reference>